<feature type="region of interest" description="Disordered" evidence="4">
    <location>
        <begin position="2043"/>
        <end position="2065"/>
    </location>
</feature>
<organism evidence="9 10">
    <name type="scientific">Bifidobacterium jacchi</name>
    <dbReference type="NCBI Taxonomy" id="2490545"/>
    <lineage>
        <taxon>Bacteria</taxon>
        <taxon>Bacillati</taxon>
        <taxon>Actinomycetota</taxon>
        <taxon>Actinomycetes</taxon>
        <taxon>Bifidobacteriales</taxon>
        <taxon>Bifidobacteriaceae</taxon>
        <taxon>Bifidobacterium</taxon>
    </lineage>
</organism>
<dbReference type="PANTHER" id="PTHR13170">
    <property type="entry name" value="O-GLCNACASE"/>
    <property type="match status" value="1"/>
</dbReference>
<evidence type="ECO:0000313" key="9">
    <source>
        <dbReference type="EMBL" id="KAB5606352.1"/>
    </source>
</evidence>
<comment type="similarity">
    <text evidence="3">Belongs to the glycosyl hydrolase 84 family.</text>
</comment>
<accession>A0A5N5RGE7</accession>
<dbReference type="Gene3D" id="3.20.20.80">
    <property type="entry name" value="Glycosidases"/>
    <property type="match status" value="1"/>
</dbReference>
<dbReference type="EMBL" id="RQSP01000027">
    <property type="protein sequence ID" value="KAB5606352.1"/>
    <property type="molecule type" value="Genomic_DNA"/>
</dbReference>
<dbReference type="GO" id="GO:0016231">
    <property type="term" value="F:beta-N-acetylglucosaminidase activity"/>
    <property type="evidence" value="ECO:0007669"/>
    <property type="project" value="TreeGrafter"/>
</dbReference>
<dbReference type="InterPro" id="IPR029018">
    <property type="entry name" value="Hex-like_dom2"/>
</dbReference>
<dbReference type="Proteomes" id="UP000326336">
    <property type="component" value="Unassembled WGS sequence"/>
</dbReference>
<keyword evidence="5" id="KW-0472">Membrane</keyword>
<dbReference type="Pfam" id="PF02838">
    <property type="entry name" value="Glyco_hydro_20b"/>
    <property type="match status" value="1"/>
</dbReference>
<evidence type="ECO:0000256" key="5">
    <source>
        <dbReference type="SAM" id="Phobius"/>
    </source>
</evidence>
<keyword evidence="10" id="KW-1185">Reference proteome</keyword>
<feature type="chain" id="PRO_5038883738" evidence="6">
    <location>
        <begin position="21"/>
        <end position="2099"/>
    </location>
</feature>
<evidence type="ECO:0000259" key="8">
    <source>
        <dbReference type="PROSITE" id="PS52009"/>
    </source>
</evidence>
<dbReference type="SUPFAM" id="SSF49785">
    <property type="entry name" value="Galactose-binding domain-like"/>
    <property type="match status" value="4"/>
</dbReference>
<reference evidence="9 10" key="1">
    <citation type="journal article" date="2019" name="Int. J. Syst. Evol. Microbiol.">
        <title>Bifidobacterium jacchi sp. nov., isolated from the faeces of a baby common marmoset (Callithrix jacchus).</title>
        <authorList>
            <person name="Modesto M."/>
            <person name="Watanabe K."/>
            <person name="Arita M."/>
            <person name="Satti M."/>
            <person name="Oki K."/>
            <person name="Sciavilla P."/>
            <person name="Patavino C."/>
            <person name="Camma C."/>
            <person name="Michelini S."/>
            <person name="Sgorbati B."/>
            <person name="Mattarelli P."/>
        </authorList>
    </citation>
    <scope>NUCLEOTIDE SEQUENCE [LARGE SCALE GENOMIC DNA]</scope>
    <source>
        <strain evidence="9 10">MRM 9.3</strain>
    </source>
</reference>
<keyword evidence="5" id="KW-1133">Transmembrane helix</keyword>
<evidence type="ECO:0000256" key="4">
    <source>
        <dbReference type="SAM" id="MobiDB-lite"/>
    </source>
</evidence>
<dbReference type="PANTHER" id="PTHR13170:SF16">
    <property type="entry name" value="PROTEIN O-GLCNACASE"/>
    <property type="match status" value="1"/>
</dbReference>
<proteinExistence type="inferred from homology"/>
<feature type="active site" description="Proton donor" evidence="3">
    <location>
        <position position="302"/>
    </location>
</feature>
<dbReference type="SUPFAM" id="SSF51445">
    <property type="entry name" value="(Trans)glycosidases"/>
    <property type="match status" value="1"/>
</dbReference>
<dbReference type="InterPro" id="IPR008979">
    <property type="entry name" value="Galactose-bd-like_sf"/>
</dbReference>
<evidence type="ECO:0000259" key="7">
    <source>
        <dbReference type="PROSITE" id="PS50022"/>
    </source>
</evidence>
<evidence type="ECO:0000256" key="1">
    <source>
        <dbReference type="ARBA" id="ARBA00022801"/>
    </source>
</evidence>
<dbReference type="Gene3D" id="2.60.120.260">
    <property type="entry name" value="Galactose-binding domain-like"/>
    <property type="match status" value="4"/>
</dbReference>
<dbReference type="GO" id="GO:0005975">
    <property type="term" value="P:carbohydrate metabolic process"/>
    <property type="evidence" value="ECO:0007669"/>
    <property type="project" value="UniProtKB-ARBA"/>
</dbReference>
<dbReference type="OrthoDB" id="9760892at2"/>
<keyword evidence="6" id="KW-0732">Signal</keyword>
<dbReference type="GO" id="GO:0009100">
    <property type="term" value="P:glycoprotein metabolic process"/>
    <property type="evidence" value="ECO:0007669"/>
    <property type="project" value="TreeGrafter"/>
</dbReference>
<dbReference type="Gene3D" id="1.20.1270.90">
    <property type="entry name" value="AF1782-like"/>
    <property type="match status" value="2"/>
</dbReference>
<keyword evidence="1 3" id="KW-0378">Hydrolase</keyword>
<feature type="transmembrane region" description="Helical" evidence="5">
    <location>
        <begin position="2074"/>
        <end position="2093"/>
    </location>
</feature>
<dbReference type="InterPro" id="IPR017853">
    <property type="entry name" value="GH"/>
</dbReference>
<dbReference type="PROSITE" id="PS52009">
    <property type="entry name" value="GH84"/>
    <property type="match status" value="1"/>
</dbReference>
<dbReference type="InterPro" id="IPR011496">
    <property type="entry name" value="O-GlcNAcase_cat"/>
</dbReference>
<dbReference type="SUPFAM" id="SSF55545">
    <property type="entry name" value="beta-N-acetylhexosaminidase-like domain"/>
    <property type="match status" value="1"/>
</dbReference>
<dbReference type="Gene3D" id="3.30.379.10">
    <property type="entry name" value="Chitobiase/beta-hexosaminidase domain 2-like"/>
    <property type="match status" value="1"/>
</dbReference>
<name>A0A5N5RGE7_9BIFI</name>
<feature type="signal peptide" evidence="6">
    <location>
        <begin position="1"/>
        <end position="20"/>
    </location>
</feature>
<dbReference type="InterPro" id="IPR051822">
    <property type="entry name" value="Glycosyl_Hydrolase_84"/>
</dbReference>
<feature type="domain" description="GH84" evidence="8">
    <location>
        <begin position="183"/>
        <end position="451"/>
    </location>
</feature>
<keyword evidence="5" id="KW-0812">Transmembrane</keyword>
<dbReference type="Pfam" id="PF00754">
    <property type="entry name" value="F5_F8_type_C"/>
    <property type="match status" value="4"/>
</dbReference>
<dbReference type="Pfam" id="PF07555">
    <property type="entry name" value="NAGidase"/>
    <property type="match status" value="1"/>
</dbReference>
<dbReference type="InterPro" id="IPR015882">
    <property type="entry name" value="HEX_bac_N"/>
</dbReference>
<comment type="caution">
    <text evidence="9">The sequence shown here is derived from an EMBL/GenBank/DDBJ whole genome shotgun (WGS) entry which is preliminary data.</text>
</comment>
<gene>
    <name evidence="9" type="ORF">EHS19_07615</name>
</gene>
<keyword evidence="2 3" id="KW-0326">Glycosidase</keyword>
<sequence>MHKVLGGILAAALALGPVFAGPVGIAQADETTAAQTAGEYTLYPKPHSVTYDEGRYILRDINVVYDDDIDSATKARLNEVAKLKNLKVTESEAKVDGKTNVYVGVEGSGDTAEKAIDAAYKPAAATFEKNDSYFLKSDNGTIAVLGKDTDSSFYGLTTLYQVFGQLDSLTVRNFTITDYADVASRGFIEGYYGNPWSTQDRINLMKFGGYYKMNAYFYAPKDDPKHNANWRDLYTEDEINTKIKPLAEAGNESKTRFVFALHPFMNRPFSFSNYDADLATLKAKFLQAIKVGVRQIAILADDAANVGGDNYTRLLNDMVAWLKELKAGDYPDMKTTLPFVTQEYMYNGESYYQNFPKEVQVVMTGGRIWGEVSQNFVNTFYNNAKRGPFMWINWPCTDNSKNHLIMSGYTTFLHPGVDPAKIQGIMLNPMQQSEPSKVAIFGNAVYSWNIWQSEEEADAAWDASFAFVDHNTAVPTAASNALRELSKHMANQAMDNRVTPLQESVELAPKLTAVKDKLTAGTLEADDAYLAAVKAEFVKLQQAAATYAAQGNKQLIGETEDYSGADANEQLGPWLDSWKDTTKAALAYIAGIEAAAKGDVSDMLKQYSAGQAAFAASKSHGFYYVGETKYAEVGVQHIVPFIKAMDAYLGAKAQQEADPSVVTKTYISNKFMTPGSGTMDAIFDGDDSTIASFQNPNKLAKDDYIGVKFSQPITVNAIRFAFGPELKNHFNKSKLQYTTDGTTWKDVNDKVYDRPNAENSKPIEETGLNLEGVTAVRLIATEANALDLWVDLAGIDINKVAEPEDGDDGEQTYDIKAVTLEKIQEASGKSDAIHDGVNTENPAGAMYKSTTQNTADNWGLDWIDDGAAIVLDLGEAKSIGSVIVAQGDNNAATDHPDSAVIETSTDGSTYTKFGDLGNVKDATVTGTAVTARYVRIRNTAKKKVWWRVREITVKSPAETQVGQYTAVNATYANQVIDTGTVDKLYDKNTTDSSVVMFKKAADGEGRDTTQAGASITLDLGATKKVGSVVLSQGQANSDDIIIKGEVQVSTDGTNFTKFGEFTNGGKEVTVTGAAADARYVRVENKEATEKWWRVREITVNPPVAADLTKYVYTNLDNATFTSSRTDDTVTLSNGTVSLAKGKYVGLDFGEIVRLKSATLTVGAANGLKTQTSDNGVVWTDVPADGVKNGTTARYIRVVNTADTAASAAITAFNATIDAKGVYGKMINSNIPVNTNWGTDTRNTLNAFDGDMNTVIKFAGQPAKDNVADFDLGQPIVITSLRIYTADSQYDYIRDSVIQMSADGKTWVDAFTIGDGMTDTDTQNKFGDIVDANKQTDSQYPNVFYYGKDDIANGKGMRYLRIKATVNYPVRALAFNEFMVNRGAYVSTETSAAFTATVIEERGHIPSNMLDKDLTTTYKPSAKNGSLTYKIDDASTLKSFRFVQAGEASGATVTGHVADANGTVSEVTFGTLDQSINAFNVPDGKTLIDVTVAWTDKLPELSEFVKVNSADKASDVTAAKTALKTAIDAKPDAYDTWTADSKSAYDAAKATATKVHASPQIAVSSITMAKAALQSAIDSAETKADAAQTAALKKLVDEAVTNDEFFYTAATFADYTAALDEVKTALKATDNLSGDQATALKTAVETAKGKLAYSTYQSELAQLALDGYDGYKSANYTEDSYKALADAKAAIDALVKNDAATPQQFKDAREAYVAAKDALVNAAELAAAVTEAEGKKQSDYTTESWKPFAEALANAKAQLKSGTAATVADALAALKDAQGKLVPTDKPVPNIASVIKEMQKIKAGNYTADSYATLKTAIDKAEADLKAENTDAYDADITAMRNAESALVSIVGLKAKVGEAKAINAKLYTTASYGKVAALIADDTLATLYQSGTKAAIDARIDAIGNAIAELVYVSTDVDTYVKDIEVKAKGNYTDTAYKAYVDAYNALKALADKPAGTVSLDEFTAAKDAFEAAERNLTLKKADYSAVEDAKAKVPADLSGYTDASVAALKKALAAVTYGLDITKQSTVDGYAKAINEAVKGLKAKDDGTDNGDNGIGKKPGKKPGNVADTGSSIIAMAVAAAIALVAGAGLMATRRRRA</sequence>
<dbReference type="SUPFAM" id="SSF140657">
    <property type="entry name" value="Hyaluronidase post-catalytic domain-like"/>
    <property type="match status" value="1"/>
</dbReference>
<dbReference type="PROSITE" id="PS50022">
    <property type="entry name" value="FA58C_3"/>
    <property type="match status" value="1"/>
</dbReference>
<evidence type="ECO:0000313" key="10">
    <source>
        <dbReference type="Proteomes" id="UP000326336"/>
    </source>
</evidence>
<dbReference type="RefSeq" id="WP_151917169.1">
    <property type="nucleotide sequence ID" value="NZ_RQSP01000027.1"/>
</dbReference>
<evidence type="ECO:0000256" key="6">
    <source>
        <dbReference type="SAM" id="SignalP"/>
    </source>
</evidence>
<evidence type="ECO:0000256" key="2">
    <source>
        <dbReference type="ARBA" id="ARBA00023295"/>
    </source>
</evidence>
<dbReference type="InterPro" id="IPR000421">
    <property type="entry name" value="FA58C"/>
</dbReference>
<protein>
    <submittedName>
        <fullName evidence="9">Beta-N-acetylglucosaminidase</fullName>
    </submittedName>
</protein>
<dbReference type="Gene3D" id="1.20.58.460">
    <property type="entry name" value="Hyaluronidase post-catalytic domain-like"/>
    <property type="match status" value="1"/>
</dbReference>
<feature type="domain" description="F5/8 type C" evidence="7">
    <location>
        <begin position="812"/>
        <end position="936"/>
    </location>
</feature>
<evidence type="ECO:0000256" key="3">
    <source>
        <dbReference type="PROSITE-ProRule" id="PRU01353"/>
    </source>
</evidence>